<organism evidence="5 6">
    <name type="scientific">Kytococcus aerolatus</name>
    <dbReference type="NCBI Taxonomy" id="592308"/>
    <lineage>
        <taxon>Bacteria</taxon>
        <taxon>Bacillati</taxon>
        <taxon>Actinomycetota</taxon>
        <taxon>Actinomycetes</taxon>
        <taxon>Micrococcales</taxon>
        <taxon>Kytococcaceae</taxon>
        <taxon>Kytococcus</taxon>
    </lineage>
</organism>
<keyword evidence="3" id="KW-0804">Transcription</keyword>
<dbReference type="SUPFAM" id="SSF53850">
    <property type="entry name" value="Periplasmic binding protein-like II"/>
    <property type="match status" value="1"/>
</dbReference>
<evidence type="ECO:0000256" key="3">
    <source>
        <dbReference type="ARBA" id="ARBA00023163"/>
    </source>
</evidence>
<dbReference type="PANTHER" id="PTHR30126:SF39">
    <property type="entry name" value="HTH-TYPE TRANSCRIPTIONAL REGULATOR CYSL"/>
    <property type="match status" value="1"/>
</dbReference>
<evidence type="ECO:0000313" key="6">
    <source>
        <dbReference type="Proteomes" id="UP000198122"/>
    </source>
</evidence>
<keyword evidence="2" id="KW-0805">Transcription regulation</keyword>
<evidence type="ECO:0000256" key="2">
    <source>
        <dbReference type="ARBA" id="ARBA00023015"/>
    </source>
</evidence>
<dbReference type="InterPro" id="IPR036390">
    <property type="entry name" value="WH_DNA-bd_sf"/>
</dbReference>
<keyword evidence="5" id="KW-0238">DNA-binding</keyword>
<evidence type="ECO:0000256" key="1">
    <source>
        <dbReference type="ARBA" id="ARBA00009437"/>
    </source>
</evidence>
<name>A0A212TFP0_9MICO</name>
<dbReference type="OrthoDB" id="3461141at2"/>
<dbReference type="InterPro" id="IPR036388">
    <property type="entry name" value="WH-like_DNA-bd_sf"/>
</dbReference>
<dbReference type="EMBL" id="FYEZ01000001">
    <property type="protein sequence ID" value="SNC64877.1"/>
    <property type="molecule type" value="Genomic_DNA"/>
</dbReference>
<dbReference type="SUPFAM" id="SSF46785">
    <property type="entry name" value="Winged helix' DNA-binding domain"/>
    <property type="match status" value="1"/>
</dbReference>
<gene>
    <name evidence="5" type="ORF">SAMN05445756_1203</name>
</gene>
<dbReference type="PROSITE" id="PS50931">
    <property type="entry name" value="HTH_LYSR"/>
    <property type="match status" value="1"/>
</dbReference>
<dbReference type="InterPro" id="IPR000847">
    <property type="entry name" value="LysR_HTH_N"/>
</dbReference>
<dbReference type="PANTHER" id="PTHR30126">
    <property type="entry name" value="HTH-TYPE TRANSCRIPTIONAL REGULATOR"/>
    <property type="match status" value="1"/>
</dbReference>
<feature type="domain" description="HTH lysR-type" evidence="4">
    <location>
        <begin position="5"/>
        <end position="62"/>
    </location>
</feature>
<dbReference type="Proteomes" id="UP000198122">
    <property type="component" value="Unassembled WGS sequence"/>
</dbReference>
<dbReference type="GO" id="GO:0003700">
    <property type="term" value="F:DNA-binding transcription factor activity"/>
    <property type="evidence" value="ECO:0007669"/>
    <property type="project" value="InterPro"/>
</dbReference>
<keyword evidence="6" id="KW-1185">Reference proteome</keyword>
<dbReference type="PRINTS" id="PR00039">
    <property type="entry name" value="HTHLYSR"/>
</dbReference>
<dbReference type="Pfam" id="PF00126">
    <property type="entry name" value="HTH_1"/>
    <property type="match status" value="1"/>
</dbReference>
<dbReference type="GO" id="GO:0000976">
    <property type="term" value="F:transcription cis-regulatory region binding"/>
    <property type="evidence" value="ECO:0007669"/>
    <property type="project" value="TreeGrafter"/>
</dbReference>
<accession>A0A212TFP0</accession>
<dbReference type="Gene3D" id="1.10.10.10">
    <property type="entry name" value="Winged helix-like DNA-binding domain superfamily/Winged helix DNA-binding domain"/>
    <property type="match status" value="1"/>
</dbReference>
<evidence type="ECO:0000313" key="5">
    <source>
        <dbReference type="EMBL" id="SNC64877.1"/>
    </source>
</evidence>
<comment type="similarity">
    <text evidence="1">Belongs to the LysR transcriptional regulatory family.</text>
</comment>
<proteinExistence type="inferred from homology"/>
<reference evidence="5 6" key="1">
    <citation type="submission" date="2017-06" db="EMBL/GenBank/DDBJ databases">
        <authorList>
            <person name="Kim H.J."/>
            <person name="Triplett B.A."/>
        </authorList>
    </citation>
    <scope>NUCLEOTIDE SEQUENCE [LARGE SCALE GENOMIC DNA]</scope>
    <source>
        <strain evidence="5 6">DSM 22179</strain>
    </source>
</reference>
<sequence>MRPRLTVDDLMLVESVSRHGSVGAAARELLTTQPSASRRLAALERRLGVTLFERDTTGARATPAGRELARQAARLLSELEAVPARIAAAVEAPSVSLGTIQALAPMVFTAAQIELEGIRVQAEVDHGPVLISEVAQGVLDAAIVTIADQSVLPRGVRVTELGVSPLVLVLPAGAGPLPRGRRGLKAREVVYSSIDLGAERLHAALSEAGARPCPGLTLEATLRVARHRGIPAVVPEFAARWWGAATDQVLPSPVAGTIRLSLVARSPGPPSLLAAHPALAARVLGVPERPADDE</sequence>
<evidence type="ECO:0000259" key="4">
    <source>
        <dbReference type="PROSITE" id="PS50931"/>
    </source>
</evidence>
<dbReference type="AlphaFoldDB" id="A0A212TFP0"/>
<protein>
    <submittedName>
        <fullName evidence="5">DNA-binding transcriptional regulator, LysR family</fullName>
    </submittedName>
</protein>